<evidence type="ECO:0000313" key="2">
    <source>
        <dbReference type="EMBL" id="QXI09870.1"/>
    </source>
</evidence>
<dbReference type="InterPro" id="IPR037883">
    <property type="entry name" value="Knr4/Smi1-like_sf"/>
</dbReference>
<protein>
    <submittedName>
        <fullName evidence="2">SMI1/KNR4 family protein</fullName>
    </submittedName>
</protein>
<proteinExistence type="predicted"/>
<dbReference type="SUPFAM" id="SSF160631">
    <property type="entry name" value="SMI1/KNR4-like"/>
    <property type="match status" value="1"/>
</dbReference>
<dbReference type="InterPro" id="IPR018958">
    <property type="entry name" value="Knr4/Smi1-like_dom"/>
</dbReference>
<accession>A0A9E6NKT6</accession>
<gene>
    <name evidence="2" type="ORF">HU754_018785</name>
</gene>
<reference evidence="2" key="1">
    <citation type="journal article" date="2020" name="Microorganisms">
        <title>Reliable Identification of Environmental Pseudomonas Isolates Using the rpoD Gene.</title>
        <authorList>
            <consortium name="The Broad Institute Genome Sequencing Platform"/>
            <person name="Girard L."/>
            <person name="Lood C."/>
            <person name="Rokni-Zadeh H."/>
            <person name="van Noort V."/>
            <person name="Lavigne R."/>
            <person name="De Mot R."/>
        </authorList>
    </citation>
    <scope>NUCLEOTIDE SEQUENCE</scope>
    <source>
        <strain evidence="2">OE 48.2</strain>
    </source>
</reference>
<dbReference type="KEGG" id="pze:HU754_018785"/>
<feature type="domain" description="Knr4/Smi1-like" evidence="1">
    <location>
        <begin position="15"/>
        <end position="139"/>
    </location>
</feature>
<evidence type="ECO:0000259" key="1">
    <source>
        <dbReference type="SMART" id="SM00860"/>
    </source>
</evidence>
<name>A0A9E6NKT6_9PSED</name>
<dbReference type="RefSeq" id="WP_186624609.1">
    <property type="nucleotide sequence ID" value="NZ_CP077090.1"/>
</dbReference>
<evidence type="ECO:0000313" key="3">
    <source>
        <dbReference type="Proteomes" id="UP000627092"/>
    </source>
</evidence>
<dbReference type="SMART" id="SM00860">
    <property type="entry name" value="SMI1_KNR4"/>
    <property type="match status" value="1"/>
</dbReference>
<dbReference type="Pfam" id="PF09346">
    <property type="entry name" value="SMI1_KNR4"/>
    <property type="match status" value="1"/>
</dbReference>
<organism evidence="2 3">
    <name type="scientific">Pseudomonas zeae</name>
    <dbReference type="NCBI Taxonomy" id="2745510"/>
    <lineage>
        <taxon>Bacteria</taxon>
        <taxon>Pseudomonadati</taxon>
        <taxon>Pseudomonadota</taxon>
        <taxon>Gammaproteobacteria</taxon>
        <taxon>Pseudomonadales</taxon>
        <taxon>Pseudomonadaceae</taxon>
        <taxon>Pseudomonas</taxon>
    </lineage>
</organism>
<sequence>MKFDWSTFGIEEGSSVDTNTISQVEKLLNVSFPKTYLDLVTYSNEASPEISSFPHGNEGTCISEFFSFSPDVAPYTISWYSGAGKPPGLLKQIIPIARDAGGYLICLNFNIPSISVEIFNQHSSKTYFIANNFDDFVNLWTE</sequence>
<dbReference type="EMBL" id="CP077090">
    <property type="protein sequence ID" value="QXI09870.1"/>
    <property type="molecule type" value="Genomic_DNA"/>
</dbReference>
<reference evidence="2" key="2">
    <citation type="journal article" date="2021" name="Microorganisms">
        <title>The Ever-Expanding Pseudomonas Genus: Description of 43 New Species and Partition of the Pseudomonas putida Group.</title>
        <authorList>
            <person name="Girard L."/>
            <person name="Lood C."/>
            <person name="Hofte M."/>
            <person name="Vandamme P."/>
            <person name="Rokni-Zadeh H."/>
            <person name="van Noort V."/>
            <person name="Lavigne R."/>
            <person name="De Mot R."/>
        </authorList>
    </citation>
    <scope>NUCLEOTIDE SEQUENCE</scope>
    <source>
        <strain evidence="2">OE 48.2</strain>
    </source>
</reference>
<dbReference type="Gene3D" id="3.40.1580.10">
    <property type="entry name" value="SMI1/KNR4-like"/>
    <property type="match status" value="1"/>
</dbReference>
<dbReference type="AlphaFoldDB" id="A0A9E6NKT6"/>
<dbReference type="Proteomes" id="UP000627092">
    <property type="component" value="Chromosome"/>
</dbReference>